<dbReference type="GO" id="GO:0071013">
    <property type="term" value="C:catalytic step 2 spliceosome"/>
    <property type="evidence" value="ECO:0007669"/>
    <property type="project" value="TreeGrafter"/>
</dbReference>
<dbReference type="InterPro" id="IPR052115">
    <property type="entry name" value="NEXT_complex_subunit_ZCCHC8"/>
</dbReference>
<protein>
    <submittedName>
        <fullName evidence="1">Uncharacterized protein</fullName>
    </submittedName>
</protein>
<evidence type="ECO:0000313" key="2">
    <source>
        <dbReference type="Proteomes" id="UP001177003"/>
    </source>
</evidence>
<dbReference type="Proteomes" id="UP001177003">
    <property type="component" value="Chromosome 6"/>
</dbReference>
<gene>
    <name evidence="1" type="ORF">LSALG_LOCUS29066</name>
</gene>
<proteinExistence type="predicted"/>
<sequence>MIYSKSSDAAIEVLEASDAAEKHTGAKLENHVILDDDEVGGLNLNLGGQVYPITEDDLEIWEGKSGRRRFCQQCSRGIFAGNIFDMGSAQAITGPLAVNSLLNESMKSHSLKLPLTLSFQHVFRRWMPCSQIQITNCKLNLENAMNNTINFGLVARDRLLFSQCMEWQLSFHLDNWRTCCCCYWTLLYMRESKQKLEDLLQKWSEWHNRHQSSSHDSNVEVESGEWTYFPALNVGLHKPSTLSFWMDGQTSNLLLLL</sequence>
<keyword evidence="2" id="KW-1185">Reference proteome</keyword>
<name>A0AA35ZCL7_LACSI</name>
<evidence type="ECO:0000313" key="1">
    <source>
        <dbReference type="EMBL" id="CAI9289846.1"/>
    </source>
</evidence>
<dbReference type="AlphaFoldDB" id="A0AA35ZCL7"/>
<accession>A0AA35ZCL7</accession>
<dbReference type="EMBL" id="OX465082">
    <property type="protein sequence ID" value="CAI9289846.1"/>
    <property type="molecule type" value="Genomic_DNA"/>
</dbReference>
<dbReference type="PANTHER" id="PTHR13316">
    <property type="entry name" value="ZINC FINGER, CCHC DOMAIN CONTAINING 8"/>
    <property type="match status" value="1"/>
</dbReference>
<dbReference type="PANTHER" id="PTHR13316:SF0">
    <property type="entry name" value="ZINC FINGER CCHC DOMAIN-CONTAINING PROTEIN 8"/>
    <property type="match status" value="1"/>
</dbReference>
<dbReference type="GO" id="GO:0003723">
    <property type="term" value="F:RNA binding"/>
    <property type="evidence" value="ECO:0007669"/>
    <property type="project" value="TreeGrafter"/>
</dbReference>
<reference evidence="1" key="1">
    <citation type="submission" date="2023-04" db="EMBL/GenBank/DDBJ databases">
        <authorList>
            <person name="Vijverberg K."/>
            <person name="Xiong W."/>
            <person name="Schranz E."/>
        </authorList>
    </citation>
    <scope>NUCLEOTIDE SEQUENCE</scope>
</reference>
<organism evidence="1 2">
    <name type="scientific">Lactuca saligna</name>
    <name type="common">Willowleaf lettuce</name>
    <dbReference type="NCBI Taxonomy" id="75948"/>
    <lineage>
        <taxon>Eukaryota</taxon>
        <taxon>Viridiplantae</taxon>
        <taxon>Streptophyta</taxon>
        <taxon>Embryophyta</taxon>
        <taxon>Tracheophyta</taxon>
        <taxon>Spermatophyta</taxon>
        <taxon>Magnoliopsida</taxon>
        <taxon>eudicotyledons</taxon>
        <taxon>Gunneridae</taxon>
        <taxon>Pentapetalae</taxon>
        <taxon>asterids</taxon>
        <taxon>campanulids</taxon>
        <taxon>Asterales</taxon>
        <taxon>Asteraceae</taxon>
        <taxon>Cichorioideae</taxon>
        <taxon>Cichorieae</taxon>
        <taxon>Lactucinae</taxon>
        <taxon>Lactuca</taxon>
    </lineage>
</organism>